<organism evidence="1 2">
    <name type="scientific">Nocardia huaxiensis</name>
    <dbReference type="NCBI Taxonomy" id="2755382"/>
    <lineage>
        <taxon>Bacteria</taxon>
        <taxon>Bacillati</taxon>
        <taxon>Actinomycetota</taxon>
        <taxon>Actinomycetes</taxon>
        <taxon>Mycobacteriales</taxon>
        <taxon>Nocardiaceae</taxon>
        <taxon>Nocardia</taxon>
    </lineage>
</organism>
<name>A0A7D6ZGM3_9NOCA</name>
<dbReference type="RefSeq" id="WP_181581597.1">
    <property type="nucleotide sequence ID" value="NZ_CP059399.1"/>
</dbReference>
<dbReference type="EMBL" id="CP059399">
    <property type="protein sequence ID" value="QLY30399.1"/>
    <property type="molecule type" value="Genomic_DNA"/>
</dbReference>
<dbReference type="Proteomes" id="UP000515512">
    <property type="component" value="Chromosome"/>
</dbReference>
<proteinExistence type="predicted"/>
<keyword evidence="2" id="KW-1185">Reference proteome</keyword>
<evidence type="ECO:0000313" key="2">
    <source>
        <dbReference type="Proteomes" id="UP000515512"/>
    </source>
</evidence>
<dbReference type="AlphaFoldDB" id="A0A7D6ZGM3"/>
<protein>
    <submittedName>
        <fullName evidence="1">Uncharacterized protein</fullName>
    </submittedName>
</protein>
<dbReference type="KEGG" id="nhu:H0264_35640"/>
<reference evidence="1 2" key="1">
    <citation type="submission" date="2020-07" db="EMBL/GenBank/DDBJ databases">
        <authorList>
            <person name="Zhuang K."/>
            <person name="Ran Y."/>
        </authorList>
    </citation>
    <scope>NUCLEOTIDE SEQUENCE [LARGE SCALE GENOMIC DNA]</scope>
    <source>
        <strain evidence="1 2">WCH-YHL-001</strain>
    </source>
</reference>
<evidence type="ECO:0000313" key="1">
    <source>
        <dbReference type="EMBL" id="QLY30399.1"/>
    </source>
</evidence>
<accession>A0A7D6ZGM3</accession>
<sequence length="210" mass="24352">MTQEGMPQLPLSGITTEERAVQLFRRLYGNNEPRVVTNVAIQITAVRDQFFEHWQHYSDWTEDGPENTPTDLWSYFDSWLASLRTNLFSGTPFPWLNPERAEDIWHEFVQLVPTIYVAIIDALLKDPAKLDHVERDPKTGKEIERIPRRITDVLPRFWQHNNETPEATPKEKEFGRIVWLVAGCGGSWPVVNYRQPPDRSNIDKWGPASG</sequence>
<gene>
    <name evidence="1" type="ORF">H0264_35640</name>
</gene>